<dbReference type="GeneID" id="66072830"/>
<evidence type="ECO:0000313" key="8">
    <source>
        <dbReference type="Proteomes" id="UP001049176"/>
    </source>
</evidence>
<dbReference type="PANTHER" id="PTHR23501:SF102">
    <property type="entry name" value="DRUG TRANSPORTER, PUTATIVE (AFU_ORTHOLOGUE AFUA_3G08530)-RELATED"/>
    <property type="match status" value="1"/>
</dbReference>
<feature type="transmembrane region" description="Helical" evidence="5">
    <location>
        <begin position="399"/>
        <end position="416"/>
    </location>
</feature>
<keyword evidence="4 5" id="KW-0472">Membrane</keyword>
<dbReference type="Pfam" id="PF07690">
    <property type="entry name" value="MFS_1"/>
    <property type="match status" value="1"/>
</dbReference>
<dbReference type="EMBL" id="CM032182">
    <property type="protein sequence ID" value="KAG7096309.1"/>
    <property type="molecule type" value="Genomic_DNA"/>
</dbReference>
<feature type="transmembrane region" description="Helical" evidence="5">
    <location>
        <begin position="503"/>
        <end position="520"/>
    </location>
</feature>
<keyword evidence="8" id="KW-1185">Reference proteome</keyword>
<dbReference type="Proteomes" id="UP001049176">
    <property type="component" value="Chromosome 2"/>
</dbReference>
<dbReference type="Gene3D" id="1.20.1250.20">
    <property type="entry name" value="MFS general substrate transporter like domains"/>
    <property type="match status" value="1"/>
</dbReference>
<dbReference type="PANTHER" id="PTHR23501">
    <property type="entry name" value="MAJOR FACILITATOR SUPERFAMILY"/>
    <property type="match status" value="1"/>
</dbReference>
<keyword evidence="3 5" id="KW-1133">Transmembrane helix</keyword>
<dbReference type="PROSITE" id="PS50850">
    <property type="entry name" value="MFS"/>
    <property type="match status" value="1"/>
</dbReference>
<feature type="transmembrane region" description="Helical" evidence="5">
    <location>
        <begin position="195"/>
        <end position="219"/>
    </location>
</feature>
<gene>
    <name evidence="7" type="ORF">E1B28_003754</name>
</gene>
<dbReference type="InterPro" id="IPR036259">
    <property type="entry name" value="MFS_trans_sf"/>
</dbReference>
<evidence type="ECO:0000256" key="5">
    <source>
        <dbReference type="SAM" id="Phobius"/>
    </source>
</evidence>
<comment type="subcellular location">
    <subcellularLocation>
        <location evidence="1">Membrane</location>
        <topology evidence="1">Multi-pass membrane protein</topology>
    </subcellularLocation>
</comment>
<evidence type="ECO:0000259" key="6">
    <source>
        <dbReference type="PROSITE" id="PS50850"/>
    </source>
</evidence>
<keyword evidence="2 5" id="KW-0812">Transmembrane</keyword>
<dbReference type="PRINTS" id="PR01036">
    <property type="entry name" value="TCRTETB"/>
</dbReference>
<proteinExistence type="predicted"/>
<dbReference type="AlphaFoldDB" id="A0A9P7UX73"/>
<evidence type="ECO:0000256" key="1">
    <source>
        <dbReference type="ARBA" id="ARBA00004141"/>
    </source>
</evidence>
<sequence length="589" mass="62682">MRLSALKVRGSGPFIITASRDPPALCLIMTSTIDTESQPSFKRVYSDLDEPAANAPPLGGQYALSQILPIIGALCLALFLSAFELSAVSTALPTIVDSIPGYRAQDFIWLGSAYSLAATAFLPLSGALAQVFGRRPVVLGSLALFTLGSALCGAAKVEAHILAGRAIQGVGGGGIHSMSYIVLADLVPLQKQGKYNAFIGLTWSFASVLGPVLGGLLAQRGAWRWLFYLNIPACAIVAPLAIRYLNLKTPKESLLSNLRRLDFVGNLVVVGSTTACVLALAWAGSSFSWHSVQVLAPLCLGLMGLIAFFAYEAVYAKHPMVPSLLWSNRTSISGYIQTFVLQVTLLCLIYYLPVYFQACKLASPVKSGLDLFGLALTIAPVSIVVGLSVAKFRCYRPQIWVGWSIMILSMGLLSTVKETSDIWLSIGYTIILGAGIGTVYTTSVFPVLAPLPVSANAQALSLVMFLRLFGQVWGITIGGVILQNGLADLPAEVVAVLPPGGDIAYGSIAVLPVMPLVLQAEVRSLFASSLSTLWQVMAGLSGIGLLSSLMMKAVPMHTYTDEKWGVAEDEQSCIETTPFVIRNSQKNDL</sequence>
<feature type="transmembrane region" description="Helical" evidence="5">
    <location>
        <begin position="422"/>
        <end position="448"/>
    </location>
</feature>
<reference evidence="7" key="1">
    <citation type="journal article" date="2021" name="Genome Biol. Evol.">
        <title>The assembled and annotated genome of the fairy-ring fungus Marasmius oreades.</title>
        <authorList>
            <person name="Hiltunen M."/>
            <person name="Ament-Velasquez S.L."/>
            <person name="Johannesson H."/>
        </authorList>
    </citation>
    <scope>NUCLEOTIDE SEQUENCE</scope>
    <source>
        <strain evidence="7">03SP1</strain>
    </source>
</reference>
<feature type="transmembrane region" description="Helical" evidence="5">
    <location>
        <begin position="532"/>
        <end position="551"/>
    </location>
</feature>
<organism evidence="7 8">
    <name type="scientific">Marasmius oreades</name>
    <name type="common">fairy-ring Marasmius</name>
    <dbReference type="NCBI Taxonomy" id="181124"/>
    <lineage>
        <taxon>Eukaryota</taxon>
        <taxon>Fungi</taxon>
        <taxon>Dikarya</taxon>
        <taxon>Basidiomycota</taxon>
        <taxon>Agaricomycotina</taxon>
        <taxon>Agaricomycetes</taxon>
        <taxon>Agaricomycetidae</taxon>
        <taxon>Agaricales</taxon>
        <taxon>Marasmiineae</taxon>
        <taxon>Marasmiaceae</taxon>
        <taxon>Marasmius</taxon>
    </lineage>
</organism>
<accession>A0A9P7UX73</accession>
<feature type="transmembrane region" description="Helical" evidence="5">
    <location>
        <begin position="225"/>
        <end position="242"/>
    </location>
</feature>
<name>A0A9P7UX73_9AGAR</name>
<feature type="transmembrane region" description="Helical" evidence="5">
    <location>
        <begin position="107"/>
        <end position="129"/>
    </location>
</feature>
<dbReference type="InterPro" id="IPR020846">
    <property type="entry name" value="MFS_dom"/>
</dbReference>
<dbReference type="SUPFAM" id="SSF103473">
    <property type="entry name" value="MFS general substrate transporter"/>
    <property type="match status" value="2"/>
</dbReference>
<dbReference type="GO" id="GO:0022857">
    <property type="term" value="F:transmembrane transporter activity"/>
    <property type="evidence" value="ECO:0007669"/>
    <property type="project" value="InterPro"/>
</dbReference>
<feature type="transmembrane region" description="Helical" evidence="5">
    <location>
        <begin position="372"/>
        <end position="392"/>
    </location>
</feature>
<dbReference type="InterPro" id="IPR011701">
    <property type="entry name" value="MFS"/>
</dbReference>
<feature type="transmembrane region" description="Helical" evidence="5">
    <location>
        <begin position="332"/>
        <end position="352"/>
    </location>
</feature>
<comment type="caution">
    <text evidence="7">The sequence shown here is derived from an EMBL/GenBank/DDBJ whole genome shotgun (WGS) entry which is preliminary data.</text>
</comment>
<feature type="transmembrane region" description="Helical" evidence="5">
    <location>
        <begin position="67"/>
        <end position="87"/>
    </location>
</feature>
<feature type="transmembrane region" description="Helical" evidence="5">
    <location>
        <begin position="289"/>
        <end position="311"/>
    </location>
</feature>
<evidence type="ECO:0000256" key="4">
    <source>
        <dbReference type="ARBA" id="ARBA00023136"/>
    </source>
</evidence>
<evidence type="ECO:0000256" key="3">
    <source>
        <dbReference type="ARBA" id="ARBA00022989"/>
    </source>
</evidence>
<dbReference type="GO" id="GO:0005886">
    <property type="term" value="C:plasma membrane"/>
    <property type="evidence" value="ECO:0007669"/>
    <property type="project" value="TreeGrafter"/>
</dbReference>
<evidence type="ECO:0000256" key="2">
    <source>
        <dbReference type="ARBA" id="ARBA00022692"/>
    </source>
</evidence>
<dbReference type="OrthoDB" id="3437016at2759"/>
<feature type="transmembrane region" description="Helical" evidence="5">
    <location>
        <begin position="263"/>
        <end position="283"/>
    </location>
</feature>
<dbReference type="RefSeq" id="XP_043012779.1">
    <property type="nucleotide sequence ID" value="XM_043148187.1"/>
</dbReference>
<feature type="transmembrane region" description="Helical" evidence="5">
    <location>
        <begin position="136"/>
        <end position="156"/>
    </location>
</feature>
<protein>
    <recommendedName>
        <fullName evidence="6">Major facilitator superfamily (MFS) profile domain-containing protein</fullName>
    </recommendedName>
</protein>
<evidence type="ECO:0000313" key="7">
    <source>
        <dbReference type="EMBL" id="KAG7096309.1"/>
    </source>
</evidence>
<feature type="domain" description="Major facilitator superfamily (MFS) profile" evidence="6">
    <location>
        <begin position="70"/>
        <end position="556"/>
    </location>
</feature>
<feature type="transmembrane region" description="Helical" evidence="5">
    <location>
        <begin position="460"/>
        <end position="483"/>
    </location>
</feature>